<evidence type="ECO:0000256" key="1">
    <source>
        <dbReference type="SAM" id="SignalP"/>
    </source>
</evidence>
<evidence type="ECO:0000313" key="3">
    <source>
        <dbReference type="Proteomes" id="UP000483004"/>
    </source>
</evidence>
<name>A0A6L3VNV9_9ACTN</name>
<gene>
    <name evidence="2" type="ORF">F9B16_34355</name>
</gene>
<keyword evidence="3" id="KW-1185">Reference proteome</keyword>
<dbReference type="SUPFAM" id="SSF50494">
    <property type="entry name" value="Trypsin-like serine proteases"/>
    <property type="match status" value="1"/>
</dbReference>
<dbReference type="AlphaFoldDB" id="A0A6L3VNV9"/>
<feature type="chain" id="PRO_5027098241" evidence="1">
    <location>
        <begin position="28"/>
        <end position="259"/>
    </location>
</feature>
<dbReference type="Proteomes" id="UP000483004">
    <property type="component" value="Unassembled WGS sequence"/>
</dbReference>
<dbReference type="OrthoDB" id="4536940at2"/>
<dbReference type="Gene3D" id="2.40.10.10">
    <property type="entry name" value="Trypsin-like serine proteases"/>
    <property type="match status" value="2"/>
</dbReference>
<dbReference type="Pfam" id="PF13365">
    <property type="entry name" value="Trypsin_2"/>
    <property type="match status" value="1"/>
</dbReference>
<sequence>MPKLLRRTLAAALAAAGLAVPALPAHAASPVPLGGGSGIVQQVKQVKQVSGGGYSFELCTLTAIGHDAAGNLVGLTNAHCFIDAGGDKLVGDTVYANTTPAGTPGSPAPATFDFDATMAIGPIGKVTYVSEPNNYASGGPRGLDYAVIRLDPAKVAPAATVGAPNGSTTIDSVGQVPAAGTRMCKQGHTTGLTCGATLGADDPWYWTLIWTWAGDSGAPVVNGTALTGSAWGAQHFTPIGSILADMNAHGGVGAGFHVG</sequence>
<feature type="signal peptide" evidence="1">
    <location>
        <begin position="1"/>
        <end position="27"/>
    </location>
</feature>
<reference evidence="2 3" key="1">
    <citation type="submission" date="2019-09" db="EMBL/GenBank/DDBJ databases">
        <title>Actinomadura physcomitrii sp. nov., a novel actinomycete isolated from moss [Physcomitrium sphaericum (Ludw) Fuernr].</title>
        <authorList>
            <person name="Liu C."/>
            <person name="Zhuang X."/>
        </authorList>
    </citation>
    <scope>NUCLEOTIDE SEQUENCE [LARGE SCALE GENOMIC DNA]</scope>
    <source>
        <strain evidence="2 3">CYP1-1B</strain>
    </source>
</reference>
<comment type="caution">
    <text evidence="2">The sequence shown here is derived from an EMBL/GenBank/DDBJ whole genome shotgun (WGS) entry which is preliminary data.</text>
</comment>
<keyword evidence="1" id="KW-0732">Signal</keyword>
<dbReference type="RefSeq" id="WP_151544388.1">
    <property type="nucleotide sequence ID" value="NZ_WBMR01000141.1"/>
</dbReference>
<dbReference type="InterPro" id="IPR009003">
    <property type="entry name" value="Peptidase_S1_PA"/>
</dbReference>
<accession>A0A6L3VNV9</accession>
<proteinExistence type="predicted"/>
<dbReference type="EMBL" id="WBMR01000141">
    <property type="protein sequence ID" value="KAB2370767.1"/>
    <property type="molecule type" value="Genomic_DNA"/>
</dbReference>
<protein>
    <submittedName>
        <fullName evidence="2">Peptidase S1</fullName>
    </submittedName>
</protein>
<dbReference type="InterPro" id="IPR043504">
    <property type="entry name" value="Peptidase_S1_PA_chymotrypsin"/>
</dbReference>
<evidence type="ECO:0000313" key="2">
    <source>
        <dbReference type="EMBL" id="KAB2370767.1"/>
    </source>
</evidence>
<organism evidence="2 3">
    <name type="scientific">Actinomadura montaniterrae</name>
    <dbReference type="NCBI Taxonomy" id="1803903"/>
    <lineage>
        <taxon>Bacteria</taxon>
        <taxon>Bacillati</taxon>
        <taxon>Actinomycetota</taxon>
        <taxon>Actinomycetes</taxon>
        <taxon>Streptosporangiales</taxon>
        <taxon>Thermomonosporaceae</taxon>
        <taxon>Actinomadura</taxon>
    </lineage>
</organism>